<proteinExistence type="inferred from homology"/>
<keyword evidence="7" id="KW-1185">Reference proteome</keyword>
<dbReference type="GO" id="GO:0009052">
    <property type="term" value="P:pentose-phosphate shunt, non-oxidative branch"/>
    <property type="evidence" value="ECO:0007669"/>
    <property type="project" value="TreeGrafter"/>
</dbReference>
<evidence type="ECO:0000256" key="2">
    <source>
        <dbReference type="ARBA" id="ARBA00022736"/>
    </source>
</evidence>
<dbReference type="NCBIfam" id="TIGR00689">
    <property type="entry name" value="rpiB_lacA_lacB"/>
    <property type="match status" value="1"/>
</dbReference>
<dbReference type="PANTHER" id="PTHR30345">
    <property type="entry name" value="RIBOSE-5-PHOSPHATE ISOMERASE B"/>
    <property type="match status" value="1"/>
</dbReference>
<dbReference type="PIRSF" id="PIRSF005384">
    <property type="entry name" value="RpiB_LacA_B"/>
    <property type="match status" value="1"/>
</dbReference>
<comment type="caution">
    <text evidence="6">The sequence shown here is derived from an EMBL/GenBank/DDBJ whole genome shotgun (WGS) entry which is preliminary data.</text>
</comment>
<comment type="similarity">
    <text evidence="1">Belongs to the LacAB/RpiB family.</text>
</comment>
<feature type="active site" description="Proton donor" evidence="4">
    <location>
        <position position="98"/>
    </location>
</feature>
<evidence type="ECO:0000313" key="7">
    <source>
        <dbReference type="Proteomes" id="UP000286773"/>
    </source>
</evidence>
<evidence type="ECO:0000256" key="1">
    <source>
        <dbReference type="ARBA" id="ARBA00008754"/>
    </source>
</evidence>
<feature type="binding site" evidence="5">
    <location>
        <position position="132"/>
    </location>
    <ligand>
        <name>D-ribulose 5-phosphate</name>
        <dbReference type="ChEBI" id="CHEBI:58121"/>
    </ligand>
</feature>
<gene>
    <name evidence="6" type="ORF">CBF27_01475</name>
</gene>
<dbReference type="AlphaFoldDB" id="A0A430B2W1"/>
<feature type="binding site" evidence="5">
    <location>
        <begin position="9"/>
        <end position="10"/>
    </location>
    <ligand>
        <name>D-ribulose 5-phosphate</name>
        <dbReference type="ChEBI" id="CHEBI:58121"/>
    </ligand>
</feature>
<name>A0A430B2W1_9ENTE</name>
<dbReference type="SUPFAM" id="SSF89623">
    <property type="entry name" value="Ribose/Galactose isomerase RpiB/AlsB"/>
    <property type="match status" value="1"/>
</dbReference>
<feature type="binding site" evidence="5">
    <location>
        <position position="109"/>
    </location>
    <ligand>
        <name>D-ribulose 5-phosphate</name>
        <dbReference type="ChEBI" id="CHEBI:58121"/>
    </ligand>
</feature>
<dbReference type="RefSeq" id="WP_126811656.1">
    <property type="nucleotide sequence ID" value="NZ_NGKC01000001.1"/>
</dbReference>
<evidence type="ECO:0000313" key="6">
    <source>
        <dbReference type="EMBL" id="RSU14676.1"/>
    </source>
</evidence>
<dbReference type="Pfam" id="PF02502">
    <property type="entry name" value="LacAB_rpiB"/>
    <property type="match status" value="1"/>
</dbReference>
<dbReference type="EMBL" id="NGKC01000001">
    <property type="protein sequence ID" value="RSU14676.1"/>
    <property type="molecule type" value="Genomic_DNA"/>
</dbReference>
<feature type="binding site" evidence="5">
    <location>
        <begin position="66"/>
        <end position="70"/>
    </location>
    <ligand>
        <name>D-ribulose 5-phosphate</name>
        <dbReference type="ChEBI" id="CHEBI:58121"/>
    </ligand>
</feature>
<evidence type="ECO:0000256" key="5">
    <source>
        <dbReference type="PIRSR" id="PIRSR005384-2"/>
    </source>
</evidence>
<evidence type="ECO:0000256" key="4">
    <source>
        <dbReference type="PIRSR" id="PIRSR005384-1"/>
    </source>
</evidence>
<feature type="binding site" evidence="5">
    <location>
        <position position="99"/>
    </location>
    <ligand>
        <name>D-ribulose 5-phosphate</name>
        <dbReference type="ChEBI" id="CHEBI:58121"/>
    </ligand>
</feature>
<dbReference type="GO" id="GO:0005988">
    <property type="term" value="P:lactose metabolic process"/>
    <property type="evidence" value="ECO:0007669"/>
    <property type="project" value="UniProtKB-KW"/>
</dbReference>
<protein>
    <submittedName>
        <fullName evidence="6">Ribose 5-phosphate isomerase B</fullName>
    </submittedName>
</protein>
<dbReference type="GO" id="GO:0019316">
    <property type="term" value="P:D-allose catabolic process"/>
    <property type="evidence" value="ECO:0007669"/>
    <property type="project" value="TreeGrafter"/>
</dbReference>
<dbReference type="GO" id="GO:0004751">
    <property type="term" value="F:ribose-5-phosphate isomerase activity"/>
    <property type="evidence" value="ECO:0007669"/>
    <property type="project" value="TreeGrafter"/>
</dbReference>
<dbReference type="InterPro" id="IPR004785">
    <property type="entry name" value="RpiB"/>
</dbReference>
<dbReference type="PANTHER" id="PTHR30345:SF0">
    <property type="entry name" value="DNA DAMAGE-REPAIR_TOLERATION PROTEIN DRT102"/>
    <property type="match status" value="1"/>
</dbReference>
<accession>A0A430B2W1</accession>
<dbReference type="InterPro" id="IPR003500">
    <property type="entry name" value="RpiB_LacA_LacB"/>
</dbReference>
<keyword evidence="3 6" id="KW-0413">Isomerase</keyword>
<keyword evidence="2" id="KW-0423">Lactose metabolism</keyword>
<dbReference type="NCBIfam" id="NF004051">
    <property type="entry name" value="PRK05571.1"/>
    <property type="match status" value="1"/>
</dbReference>
<dbReference type="OrthoDB" id="1778624at2"/>
<feature type="active site" description="Proton acceptor" evidence="4">
    <location>
        <position position="65"/>
    </location>
</feature>
<dbReference type="InterPro" id="IPR036569">
    <property type="entry name" value="RpiB_LacA_LacB_sf"/>
</dbReference>
<organism evidence="6 7">
    <name type="scientific">Vagococcus acidifermentans</name>
    <dbReference type="NCBI Taxonomy" id="564710"/>
    <lineage>
        <taxon>Bacteria</taxon>
        <taxon>Bacillati</taxon>
        <taxon>Bacillota</taxon>
        <taxon>Bacilli</taxon>
        <taxon>Lactobacillales</taxon>
        <taxon>Enterococcaceae</taxon>
        <taxon>Vagococcus</taxon>
    </lineage>
</organism>
<dbReference type="NCBIfam" id="TIGR01120">
    <property type="entry name" value="rpiB"/>
    <property type="match status" value="1"/>
</dbReference>
<feature type="binding site" evidence="5">
    <location>
        <position position="136"/>
    </location>
    <ligand>
        <name>D-ribulose 5-phosphate</name>
        <dbReference type="ChEBI" id="CHEBI:58121"/>
    </ligand>
</feature>
<dbReference type="Proteomes" id="UP000286773">
    <property type="component" value="Unassembled WGS sequence"/>
</dbReference>
<sequence length="143" mass="15294">MASVVVGSDHGGFRLKQVIKDHLEKKGHSVLDVGCFSEESVDFPVYASAVCEEVLKSDVPGILICGTGVGMSMAANKHHGIRASLVGDVFTAQATRAHNNSNVLCLGERVTGSGLALMIVDTWLDTPFEGGRHMKRVNMLDEL</sequence>
<reference evidence="6 7" key="1">
    <citation type="submission" date="2017-05" db="EMBL/GenBank/DDBJ databases">
        <title>Vagococcus spp. assemblies.</title>
        <authorList>
            <person name="Gulvik C.A."/>
        </authorList>
    </citation>
    <scope>NUCLEOTIDE SEQUENCE [LARGE SCALE GENOMIC DNA]</scope>
    <source>
        <strain evidence="6 7">LMG 24798</strain>
    </source>
</reference>
<dbReference type="Gene3D" id="3.40.1400.10">
    <property type="entry name" value="Sugar-phosphate isomerase, RpiB/LacA/LacB"/>
    <property type="match status" value="1"/>
</dbReference>
<evidence type="ECO:0000256" key="3">
    <source>
        <dbReference type="ARBA" id="ARBA00023235"/>
    </source>
</evidence>